<dbReference type="PROSITE" id="PS50125">
    <property type="entry name" value="GUANYLATE_CYCLASE_2"/>
    <property type="match status" value="1"/>
</dbReference>
<proteinExistence type="inferred from homology"/>
<dbReference type="Pfam" id="PF05226">
    <property type="entry name" value="CHASE2"/>
    <property type="match status" value="1"/>
</dbReference>
<dbReference type="CDD" id="cd07302">
    <property type="entry name" value="CHD"/>
    <property type="match status" value="1"/>
</dbReference>
<dbReference type="Proteomes" id="UP000177187">
    <property type="component" value="Unassembled WGS sequence"/>
</dbReference>
<evidence type="ECO:0000256" key="1">
    <source>
        <dbReference type="ARBA" id="ARBA00004196"/>
    </source>
</evidence>
<keyword evidence="3" id="KW-1003">Cell membrane</keyword>
<dbReference type="PANTHER" id="PTHR43081">
    <property type="entry name" value="ADENYLATE CYCLASE, TERMINAL-DIFFERENTIATION SPECIFIC-RELATED"/>
    <property type="match status" value="1"/>
</dbReference>
<accession>A0A1F5EWI6</accession>
<reference evidence="9 10" key="1">
    <citation type="journal article" date="2016" name="Nat. Commun.">
        <title>Thousands of microbial genomes shed light on interconnected biogeochemical processes in an aquifer system.</title>
        <authorList>
            <person name="Anantharaman K."/>
            <person name="Brown C.T."/>
            <person name="Hug L.A."/>
            <person name="Sharon I."/>
            <person name="Castelle C.J."/>
            <person name="Probst A.J."/>
            <person name="Thomas B.C."/>
            <person name="Singh A."/>
            <person name="Wilkins M.J."/>
            <person name="Karaoz U."/>
            <person name="Brodie E.L."/>
            <person name="Williams K.H."/>
            <person name="Hubbard S.S."/>
            <person name="Banfield J.F."/>
        </authorList>
    </citation>
    <scope>NUCLEOTIDE SEQUENCE [LARGE SCALE GENOMIC DNA]</scope>
</reference>
<dbReference type="FunFam" id="3.30.70.1230:FF:000016">
    <property type="entry name" value="Adenylate/guanylate cyclase domain-containing protein"/>
    <property type="match status" value="1"/>
</dbReference>
<gene>
    <name evidence="9" type="ORF">A2Y64_03375</name>
</gene>
<evidence type="ECO:0000256" key="6">
    <source>
        <dbReference type="ARBA" id="ARBA00023136"/>
    </source>
</evidence>
<evidence type="ECO:0000256" key="4">
    <source>
        <dbReference type="ARBA" id="ARBA00022692"/>
    </source>
</evidence>
<evidence type="ECO:0000256" key="7">
    <source>
        <dbReference type="SAM" id="Phobius"/>
    </source>
</evidence>
<keyword evidence="4 7" id="KW-0812">Transmembrane</keyword>
<dbReference type="InterPro" id="IPR029787">
    <property type="entry name" value="Nucleotide_cyclase"/>
</dbReference>
<comment type="caution">
    <text evidence="9">The sequence shown here is derived from an EMBL/GenBank/DDBJ whole genome shotgun (WGS) entry which is preliminary data.</text>
</comment>
<organism evidence="9 10">
    <name type="scientific">Candidatus Coatesbacteria bacterium RBG_13_66_14</name>
    <dbReference type="NCBI Taxonomy" id="1817816"/>
    <lineage>
        <taxon>Bacteria</taxon>
        <taxon>Candidatus Coatesiibacteriota</taxon>
    </lineage>
</organism>
<dbReference type="AlphaFoldDB" id="A0A1F5EWI6"/>
<evidence type="ECO:0000256" key="5">
    <source>
        <dbReference type="ARBA" id="ARBA00022989"/>
    </source>
</evidence>
<dbReference type="Pfam" id="PF00211">
    <property type="entry name" value="Guanylate_cyc"/>
    <property type="match status" value="1"/>
</dbReference>
<dbReference type="SMART" id="SM00044">
    <property type="entry name" value="CYCc"/>
    <property type="match status" value="1"/>
</dbReference>
<evidence type="ECO:0000256" key="3">
    <source>
        <dbReference type="ARBA" id="ARBA00022475"/>
    </source>
</evidence>
<evidence type="ECO:0000256" key="2">
    <source>
        <dbReference type="ARBA" id="ARBA00005381"/>
    </source>
</evidence>
<comment type="similarity">
    <text evidence="2">Belongs to the adenylyl cyclase class-3 family.</text>
</comment>
<feature type="transmembrane region" description="Helical" evidence="7">
    <location>
        <begin position="450"/>
        <end position="470"/>
    </location>
</feature>
<dbReference type="SMART" id="SM01080">
    <property type="entry name" value="CHASE2"/>
    <property type="match status" value="1"/>
</dbReference>
<feature type="transmembrane region" description="Helical" evidence="7">
    <location>
        <begin position="398"/>
        <end position="417"/>
    </location>
</feature>
<protein>
    <recommendedName>
        <fullName evidence="8">Guanylate cyclase domain-containing protein</fullName>
    </recommendedName>
</protein>
<evidence type="ECO:0000259" key="8">
    <source>
        <dbReference type="PROSITE" id="PS50125"/>
    </source>
</evidence>
<evidence type="ECO:0000313" key="9">
    <source>
        <dbReference type="EMBL" id="OGD71494.1"/>
    </source>
</evidence>
<dbReference type="EMBL" id="MFAF01000149">
    <property type="protein sequence ID" value="OGD71494.1"/>
    <property type="molecule type" value="Genomic_DNA"/>
</dbReference>
<dbReference type="InterPro" id="IPR007890">
    <property type="entry name" value="CHASE2"/>
</dbReference>
<comment type="subcellular location">
    <subcellularLocation>
        <location evidence="1">Cell envelope</location>
    </subcellularLocation>
</comment>
<keyword evidence="6 7" id="KW-0472">Membrane</keyword>
<feature type="transmembrane region" description="Helical" evidence="7">
    <location>
        <begin position="424"/>
        <end position="444"/>
    </location>
</feature>
<dbReference type="Gene3D" id="3.30.70.1230">
    <property type="entry name" value="Nucleotide cyclase"/>
    <property type="match status" value="1"/>
</dbReference>
<dbReference type="PANTHER" id="PTHR43081:SF1">
    <property type="entry name" value="ADENYLATE CYCLASE, TERMINAL-DIFFERENTIATION SPECIFIC"/>
    <property type="match status" value="1"/>
</dbReference>
<dbReference type="SUPFAM" id="SSF55073">
    <property type="entry name" value="Nucleotide cyclase"/>
    <property type="match status" value="1"/>
</dbReference>
<dbReference type="STRING" id="1817816.A2Y64_03375"/>
<dbReference type="GO" id="GO:0004016">
    <property type="term" value="F:adenylate cyclase activity"/>
    <property type="evidence" value="ECO:0007669"/>
    <property type="project" value="UniProtKB-ARBA"/>
</dbReference>
<dbReference type="GO" id="GO:0006171">
    <property type="term" value="P:cAMP biosynthetic process"/>
    <property type="evidence" value="ECO:0007669"/>
    <property type="project" value="TreeGrafter"/>
</dbReference>
<evidence type="ECO:0000313" key="10">
    <source>
        <dbReference type="Proteomes" id="UP000177187"/>
    </source>
</evidence>
<name>A0A1F5EWI6_9BACT</name>
<dbReference type="GO" id="GO:0030313">
    <property type="term" value="C:cell envelope"/>
    <property type="evidence" value="ECO:0007669"/>
    <property type="project" value="UniProtKB-SubCell"/>
</dbReference>
<dbReference type="GO" id="GO:0035556">
    <property type="term" value="P:intracellular signal transduction"/>
    <property type="evidence" value="ECO:0007669"/>
    <property type="project" value="InterPro"/>
</dbReference>
<dbReference type="InterPro" id="IPR001054">
    <property type="entry name" value="A/G_cyclase"/>
</dbReference>
<keyword evidence="5 7" id="KW-1133">Transmembrane helix</keyword>
<sequence>MVAKGSKKAGRKALVTLAVAATAVVLAFLLNLTAFLEDFELATMRARVLARDKSFEGAENAGAKVPGIAVIDIDDRSLQPPDREGLGRYPDWTREYYAQVLDLVTKAGPAAVVFDIHFFEPAGNPDYPRVNRAFLEGAGSVEEVEAYAASHSEDDILAGSVARAGNVVLGISAVDFSAEEQARDVSGNPFAARALNLPPEIKRNLYYFAGWSPPIPELSGAARMLGHTKLHPYDEIIWRVPLLISAEGARAGEVLVFPSLSLAAVAQALGVPLDEIAFDPDVGVLLGGSKVIPTTPQAELLLNYLGPPGQGPEGTFNYYSFTDIEYLAVRSDMSPEQKAVQAYDNFHGKVVIIGGTAEGLFDFISSPFSNTHPGLEIHATAIANMLDGDYLERLDPGLALAIFLGLTLGVAFLVAYLRWWVAIPLSLVLLGGYIFLAVWSFSAHNLWLEIVRPGSGIILALVTVVGFNYVTEQRAKRKIKDTFQHYVSPAVVEQMIDNPDLLKLGGVKLDLTVIFTDVKGFTRISEQMEPTDLVHLMNDYLTPMADIVLSNRGTVDKFIGDAVMGIFGAPVPVEHHADAACHTALEMQAKLGELNAKWKPLNLPHMSMRVGINSGPMVVGNMGSHTRFDYTVMGDNVNLGARLEPLNKVFNTQVICSEFTRERLVDRFTLRSLGSFRVMGKTEPVACYELLGIGTPKPEIESLLAEFQRGLELWSGREFKAAFEQFERLVARFPQDGPTSYYAGLCRELAAFEPGDDWQPVHTMLFK</sequence>
<dbReference type="InterPro" id="IPR050697">
    <property type="entry name" value="Adenylyl/Guanylyl_Cyclase_3/4"/>
</dbReference>
<feature type="domain" description="Guanylate cyclase" evidence="8">
    <location>
        <begin position="512"/>
        <end position="644"/>
    </location>
</feature>